<comment type="caution">
    <text evidence="6">The sequence shown here is derived from an EMBL/GenBank/DDBJ whole genome shotgun (WGS) entry which is preliminary data.</text>
</comment>
<dbReference type="EMBL" id="ASPP01027782">
    <property type="protein sequence ID" value="ETO05774.1"/>
    <property type="molecule type" value="Genomic_DNA"/>
</dbReference>
<gene>
    <name evidence="6" type="ORF">RFI_31622</name>
</gene>
<feature type="transmembrane region" description="Helical" evidence="5">
    <location>
        <begin position="108"/>
        <end position="132"/>
    </location>
</feature>
<keyword evidence="3 5" id="KW-1133">Transmembrane helix</keyword>
<feature type="transmembrane region" description="Helical" evidence="5">
    <location>
        <begin position="174"/>
        <end position="201"/>
    </location>
</feature>
<keyword evidence="4 5" id="KW-0472">Membrane</keyword>
<keyword evidence="2 5" id="KW-0812">Transmembrane</keyword>
<keyword evidence="7" id="KW-1185">Reference proteome</keyword>
<dbReference type="GO" id="GO:0016020">
    <property type="term" value="C:membrane"/>
    <property type="evidence" value="ECO:0007669"/>
    <property type="project" value="UniProtKB-SubCell"/>
</dbReference>
<comment type="subcellular location">
    <subcellularLocation>
        <location evidence="1">Membrane</location>
        <topology evidence="1">Multi-pass membrane protein</topology>
    </subcellularLocation>
</comment>
<accession>X6LVX5</accession>
<feature type="transmembrane region" description="Helical" evidence="5">
    <location>
        <begin position="68"/>
        <end position="87"/>
    </location>
</feature>
<name>X6LVX5_RETFI</name>
<reference evidence="6 7" key="1">
    <citation type="journal article" date="2013" name="Curr. Biol.">
        <title>The Genome of the Foraminiferan Reticulomyxa filosa.</title>
        <authorList>
            <person name="Glockner G."/>
            <person name="Hulsmann N."/>
            <person name="Schleicher M."/>
            <person name="Noegel A.A."/>
            <person name="Eichinger L."/>
            <person name="Gallinger C."/>
            <person name="Pawlowski J."/>
            <person name="Sierra R."/>
            <person name="Euteneuer U."/>
            <person name="Pillet L."/>
            <person name="Moustafa A."/>
            <person name="Platzer M."/>
            <person name="Groth M."/>
            <person name="Szafranski K."/>
            <person name="Schliwa M."/>
        </authorList>
    </citation>
    <scope>NUCLEOTIDE SEQUENCE [LARGE SCALE GENOMIC DNA]</scope>
</reference>
<evidence type="ECO:0000256" key="2">
    <source>
        <dbReference type="ARBA" id="ARBA00022692"/>
    </source>
</evidence>
<evidence type="ECO:0000256" key="1">
    <source>
        <dbReference type="ARBA" id="ARBA00004141"/>
    </source>
</evidence>
<sequence>MKKFVCNHLFSFCLDYYVLQSFVLESYFYILVNSKKKYKRGLFFLKYYYKKIFVQSWILILSSKTKDFFLWIGICTFYFLHSHLSNLKKSNNNTLHERYELRIEGNMLLWANKILGMMALILLIVDTCVYATGKLKHIGNITVVLFGITLGLAILVLLSSLLGYFAAKTKLSSLVLFYILALVSTIQVEIGIIGSIVLMYFDPSFLESAWNNFSVEEQRQVEQKLNCCGFDGESSSGTINGTLTTTTLLPCTGCKQAMKNNLRGLYSANGAIIGCLLVYEIALFARIIRLYCHKKTAENKDDLLV</sequence>
<feature type="transmembrane region" description="Helical" evidence="5">
    <location>
        <begin position="144"/>
        <end position="167"/>
    </location>
</feature>
<protein>
    <submittedName>
        <fullName evidence="6">Tetraspanin-31 A</fullName>
    </submittedName>
</protein>
<feature type="transmembrane region" description="Helical" evidence="5">
    <location>
        <begin position="265"/>
        <end position="285"/>
    </location>
</feature>
<proteinExistence type="predicted"/>
<evidence type="ECO:0000256" key="4">
    <source>
        <dbReference type="ARBA" id="ARBA00023136"/>
    </source>
</evidence>
<dbReference type="AlphaFoldDB" id="X6LVX5"/>
<organism evidence="6 7">
    <name type="scientific">Reticulomyxa filosa</name>
    <dbReference type="NCBI Taxonomy" id="46433"/>
    <lineage>
        <taxon>Eukaryota</taxon>
        <taxon>Sar</taxon>
        <taxon>Rhizaria</taxon>
        <taxon>Retaria</taxon>
        <taxon>Foraminifera</taxon>
        <taxon>Monothalamids</taxon>
        <taxon>Reticulomyxidae</taxon>
        <taxon>Reticulomyxa</taxon>
    </lineage>
</organism>
<evidence type="ECO:0000256" key="3">
    <source>
        <dbReference type="ARBA" id="ARBA00022989"/>
    </source>
</evidence>
<evidence type="ECO:0000313" key="6">
    <source>
        <dbReference type="EMBL" id="ETO05774.1"/>
    </source>
</evidence>
<feature type="transmembrane region" description="Helical" evidence="5">
    <location>
        <begin position="14"/>
        <end position="32"/>
    </location>
</feature>
<dbReference type="InterPro" id="IPR018499">
    <property type="entry name" value="Tetraspanin/Peripherin"/>
</dbReference>
<evidence type="ECO:0000256" key="5">
    <source>
        <dbReference type="SAM" id="Phobius"/>
    </source>
</evidence>
<evidence type="ECO:0000313" key="7">
    <source>
        <dbReference type="Proteomes" id="UP000023152"/>
    </source>
</evidence>
<dbReference type="Proteomes" id="UP000023152">
    <property type="component" value="Unassembled WGS sequence"/>
</dbReference>
<dbReference type="Pfam" id="PF00335">
    <property type="entry name" value="Tetraspanin"/>
    <property type="match status" value="1"/>
</dbReference>